<dbReference type="GO" id="GO:0016491">
    <property type="term" value="F:oxidoreductase activity"/>
    <property type="evidence" value="ECO:0007669"/>
    <property type="project" value="UniProtKB-KW"/>
</dbReference>
<evidence type="ECO:0000256" key="1">
    <source>
        <dbReference type="ARBA" id="ARBA00001974"/>
    </source>
</evidence>
<reference evidence="5" key="1">
    <citation type="submission" date="2022-12" db="EMBL/GenBank/DDBJ databases">
        <title>Draft genome assemblies for two species of Escallonia (Escalloniales).</title>
        <authorList>
            <person name="Chanderbali A."/>
            <person name="Dervinis C."/>
            <person name="Anghel I."/>
            <person name="Soltis D."/>
            <person name="Soltis P."/>
            <person name="Zapata F."/>
        </authorList>
    </citation>
    <scope>NUCLEOTIDE SEQUENCE</scope>
    <source>
        <strain evidence="5">UCBG64.0493</strain>
        <tissue evidence="5">Leaf</tissue>
    </source>
</reference>
<evidence type="ECO:0000256" key="4">
    <source>
        <dbReference type="ARBA" id="ARBA00023002"/>
    </source>
</evidence>
<evidence type="ECO:0000256" key="3">
    <source>
        <dbReference type="ARBA" id="ARBA00022827"/>
    </source>
</evidence>
<dbReference type="InterPro" id="IPR036188">
    <property type="entry name" value="FAD/NAD-bd_sf"/>
</dbReference>
<evidence type="ECO:0000313" key="5">
    <source>
        <dbReference type="EMBL" id="KAK3032124.1"/>
    </source>
</evidence>
<dbReference type="PANTHER" id="PTHR47470">
    <property type="entry name" value="CHOLESTEROL OXIDASE"/>
    <property type="match status" value="1"/>
</dbReference>
<protein>
    <submittedName>
        <fullName evidence="5">Uncharacterized protein</fullName>
    </submittedName>
</protein>
<proteinExistence type="predicted"/>
<comment type="cofactor">
    <cofactor evidence="1">
        <name>FAD</name>
        <dbReference type="ChEBI" id="CHEBI:57692"/>
    </cofactor>
</comment>
<dbReference type="PANTHER" id="PTHR47470:SF1">
    <property type="entry name" value="FAD-DEPENDENT OXIDOREDUCTASE 2 FAD BINDING DOMAIN-CONTAINING PROTEIN"/>
    <property type="match status" value="1"/>
</dbReference>
<dbReference type="AlphaFoldDB" id="A0AA88WS67"/>
<evidence type="ECO:0000313" key="6">
    <source>
        <dbReference type="Proteomes" id="UP001188597"/>
    </source>
</evidence>
<dbReference type="EMBL" id="JAVXUP010000280">
    <property type="protein sequence ID" value="KAK3032124.1"/>
    <property type="molecule type" value="Genomic_DNA"/>
</dbReference>
<dbReference type="SUPFAM" id="SSF51905">
    <property type="entry name" value="FAD/NAD(P)-binding domain"/>
    <property type="match status" value="1"/>
</dbReference>
<gene>
    <name evidence="5" type="ORF">RJ639_035934</name>
</gene>
<accession>A0AA88WS67</accession>
<dbReference type="Proteomes" id="UP001188597">
    <property type="component" value="Unassembled WGS sequence"/>
</dbReference>
<keyword evidence="3" id="KW-0274">FAD</keyword>
<sequence length="105" mass="11022">MEEVRSEVCFADGDKEDGYDAIVVGSDYGGSVAACRMSTPGLKIKQELGDQLWPKNALLQVYQQDDSVAAMACGLGGGSLVNAGVILPTPVREMAKGMGKRLGDL</sequence>
<comment type="caution">
    <text evidence="5">The sequence shown here is derived from an EMBL/GenBank/DDBJ whole genome shotgun (WGS) entry which is preliminary data.</text>
</comment>
<keyword evidence="4" id="KW-0560">Oxidoreductase</keyword>
<organism evidence="5 6">
    <name type="scientific">Escallonia herrerae</name>
    <dbReference type="NCBI Taxonomy" id="1293975"/>
    <lineage>
        <taxon>Eukaryota</taxon>
        <taxon>Viridiplantae</taxon>
        <taxon>Streptophyta</taxon>
        <taxon>Embryophyta</taxon>
        <taxon>Tracheophyta</taxon>
        <taxon>Spermatophyta</taxon>
        <taxon>Magnoliopsida</taxon>
        <taxon>eudicotyledons</taxon>
        <taxon>Gunneridae</taxon>
        <taxon>Pentapetalae</taxon>
        <taxon>asterids</taxon>
        <taxon>campanulids</taxon>
        <taxon>Escalloniales</taxon>
        <taxon>Escalloniaceae</taxon>
        <taxon>Escallonia</taxon>
    </lineage>
</organism>
<dbReference type="InterPro" id="IPR052542">
    <property type="entry name" value="Cholesterol_Oxidase"/>
</dbReference>
<evidence type="ECO:0000256" key="2">
    <source>
        <dbReference type="ARBA" id="ARBA00022630"/>
    </source>
</evidence>
<keyword evidence="2" id="KW-0285">Flavoprotein</keyword>
<name>A0AA88WS67_9ASTE</name>
<dbReference type="Gene3D" id="3.50.50.60">
    <property type="entry name" value="FAD/NAD(P)-binding domain"/>
    <property type="match status" value="1"/>
</dbReference>
<keyword evidence="6" id="KW-1185">Reference proteome</keyword>